<dbReference type="CDD" id="cd05799">
    <property type="entry name" value="PGM2"/>
    <property type="match status" value="1"/>
</dbReference>
<dbReference type="GO" id="GO:0000287">
    <property type="term" value="F:magnesium ion binding"/>
    <property type="evidence" value="ECO:0007669"/>
    <property type="project" value="InterPro"/>
</dbReference>
<organism evidence="12 13">
    <name type="scientific">Sorangium cellulosum</name>
    <name type="common">Polyangium cellulosum</name>
    <dbReference type="NCBI Taxonomy" id="56"/>
    <lineage>
        <taxon>Bacteria</taxon>
        <taxon>Pseudomonadati</taxon>
        <taxon>Myxococcota</taxon>
        <taxon>Polyangia</taxon>
        <taxon>Polyangiales</taxon>
        <taxon>Polyangiaceae</taxon>
        <taxon>Sorangium</taxon>
    </lineage>
</organism>
<dbReference type="OrthoDB" id="9806956at2"/>
<dbReference type="Proteomes" id="UP000295781">
    <property type="component" value="Chromosome"/>
</dbReference>
<evidence type="ECO:0000256" key="4">
    <source>
        <dbReference type="ARBA" id="ARBA00022723"/>
    </source>
</evidence>
<dbReference type="EC" id="5.4.2.2" evidence="12"/>
<sequence length="592" mass="62772">MSHDLILEPAERWLAHDPDPETQAELRRLIDAARAGEEGVRAELAERFAGPLEFGTAGLRGVLGAGESRMNRAVVLRTTAGLARYLLGALGDRARRAGVVIGYDGRRRSREFAEDIACALAAAGIPGHLSPAPCPTPVAAFAVLHLGAAAGVMVTASHNPPEYNGYKVYWENGAQIIPPHDTGIATAIDAAPPADQVPRLPLDEARENGLVRDFPEGLEEAYLRAIGGLSVRSDGDRGLRIVYTPLHGVGDRLVRAALARAGFTRVTSVPEQAEPDGAFPTVAFPNPEEKGAMDLAFALAKREDADLILANDPDVDRLAVAVRRPDGGHVQLTGNQVGVLLGHYLLTAGQAQGDAGAGRVVLASCVSTPMLGAIAAALRVHYEETLTGFKWIANRAMDIERSTGARFVFGFEEALGYTIGSVVRDKDGISAAVLLAELAAVRKAEGKTLLDELQALTRAYGLYVSGQRAYTLRGVDGVGRISAIMAALRKSPPEEIAGVPVVAWRDLKARTRTTRDGRTEPLILPESNVLVVELEGGSRIIARPSGTEPKIKFYFDVREAVAEGEPLADAEARAAARLDAFARAFSGLAGIG</sequence>
<dbReference type="Gene3D" id="3.40.120.10">
    <property type="entry name" value="Alpha-D-Glucose-1,6-Bisphosphate, subunit A, domain 3"/>
    <property type="match status" value="3"/>
</dbReference>
<evidence type="ECO:0000256" key="5">
    <source>
        <dbReference type="ARBA" id="ARBA00022842"/>
    </source>
</evidence>
<dbReference type="PROSITE" id="PS00710">
    <property type="entry name" value="PGM_PMM"/>
    <property type="match status" value="1"/>
</dbReference>
<dbReference type="Pfam" id="PF02878">
    <property type="entry name" value="PGM_PMM_I"/>
    <property type="match status" value="1"/>
</dbReference>
<evidence type="ECO:0000256" key="2">
    <source>
        <dbReference type="ARBA" id="ARBA00010231"/>
    </source>
</evidence>
<evidence type="ECO:0000256" key="7">
    <source>
        <dbReference type="RuleBase" id="RU004326"/>
    </source>
</evidence>
<keyword evidence="5 7" id="KW-0460">Magnesium</keyword>
<dbReference type="Gene3D" id="3.30.310.50">
    <property type="entry name" value="Alpha-D-phosphohexomutase, C-terminal domain"/>
    <property type="match status" value="1"/>
</dbReference>
<dbReference type="GO" id="GO:0006166">
    <property type="term" value="P:purine ribonucleoside salvage"/>
    <property type="evidence" value="ECO:0007669"/>
    <property type="project" value="TreeGrafter"/>
</dbReference>
<dbReference type="InterPro" id="IPR036900">
    <property type="entry name" value="A-D-PHexomutase_C_sf"/>
</dbReference>
<dbReference type="InterPro" id="IPR016066">
    <property type="entry name" value="A-D-PHexomutase_CS"/>
</dbReference>
<evidence type="ECO:0000256" key="3">
    <source>
        <dbReference type="ARBA" id="ARBA00022553"/>
    </source>
</evidence>
<evidence type="ECO:0000256" key="1">
    <source>
        <dbReference type="ARBA" id="ARBA00001946"/>
    </source>
</evidence>
<dbReference type="InterPro" id="IPR005844">
    <property type="entry name" value="A-D-PHexomutase_a/b/a-I"/>
</dbReference>
<feature type="domain" description="Alpha-D-phosphohexomutase alpha/beta/alpha" evidence="11">
    <location>
        <begin position="334"/>
        <end position="455"/>
    </location>
</feature>
<name>A0A4P2Q4C1_SORCE</name>
<comment type="cofactor">
    <cofactor evidence="1">
        <name>Mg(2+)</name>
        <dbReference type="ChEBI" id="CHEBI:18420"/>
    </cofactor>
</comment>
<dbReference type="RefSeq" id="WP_129349621.1">
    <property type="nucleotide sequence ID" value="NZ_CP012670.1"/>
</dbReference>
<dbReference type="AlphaFoldDB" id="A0A4P2Q4C1"/>
<dbReference type="InterPro" id="IPR005845">
    <property type="entry name" value="A-D-PHexomutase_a/b/a-II"/>
</dbReference>
<keyword evidence="6 12" id="KW-0413">Isomerase</keyword>
<dbReference type="SUPFAM" id="SSF55957">
    <property type="entry name" value="Phosphoglucomutase, C-terminal domain"/>
    <property type="match status" value="1"/>
</dbReference>
<dbReference type="InterPro" id="IPR005846">
    <property type="entry name" value="A-D-PHexomutase_a/b/a-III"/>
</dbReference>
<dbReference type="InterPro" id="IPR005841">
    <property type="entry name" value="Alpha-D-phosphohexomutase_SF"/>
</dbReference>
<accession>A0A4P2Q4C1</accession>
<feature type="domain" description="Alpha-D-phosphohexomutase alpha/beta/alpha" evidence="10">
    <location>
        <begin position="233"/>
        <end position="321"/>
    </location>
</feature>
<dbReference type="PANTHER" id="PTHR45745:SF1">
    <property type="entry name" value="PHOSPHOGLUCOMUTASE 2B-RELATED"/>
    <property type="match status" value="1"/>
</dbReference>
<dbReference type="Pfam" id="PF02879">
    <property type="entry name" value="PGM_PMM_II"/>
    <property type="match status" value="1"/>
</dbReference>
<proteinExistence type="inferred from homology"/>
<evidence type="ECO:0000313" key="13">
    <source>
        <dbReference type="Proteomes" id="UP000295781"/>
    </source>
</evidence>
<evidence type="ECO:0000259" key="10">
    <source>
        <dbReference type="Pfam" id="PF02879"/>
    </source>
</evidence>
<feature type="domain" description="Alpha-D-phosphohexomutase C-terminal" evidence="8">
    <location>
        <begin position="528"/>
        <end position="572"/>
    </location>
</feature>
<dbReference type="Pfam" id="PF00408">
    <property type="entry name" value="PGM_PMM_IV"/>
    <property type="match status" value="1"/>
</dbReference>
<dbReference type="InterPro" id="IPR016055">
    <property type="entry name" value="A-D-PHexomutase_a/b/a-I/II/III"/>
</dbReference>
<dbReference type="PANTHER" id="PTHR45745">
    <property type="entry name" value="PHOSPHOMANNOMUTASE 45A"/>
    <property type="match status" value="1"/>
</dbReference>
<evidence type="ECO:0000313" key="12">
    <source>
        <dbReference type="EMBL" id="AUX24021.1"/>
    </source>
</evidence>
<dbReference type="InterPro" id="IPR005843">
    <property type="entry name" value="A-D-PHexomutase_C"/>
</dbReference>
<protein>
    <submittedName>
        <fullName evidence="12">Phosphoglucomutase</fullName>
        <ecNumber evidence="12">5.4.2.2</ecNumber>
    </submittedName>
</protein>
<dbReference type="EMBL" id="CP012670">
    <property type="protein sequence ID" value="AUX24021.1"/>
    <property type="molecule type" value="Genomic_DNA"/>
</dbReference>
<dbReference type="GO" id="GO:0004614">
    <property type="term" value="F:phosphoglucomutase activity"/>
    <property type="evidence" value="ECO:0007669"/>
    <property type="project" value="UniProtKB-EC"/>
</dbReference>
<reference evidence="12 13" key="1">
    <citation type="submission" date="2015-09" db="EMBL/GenBank/DDBJ databases">
        <title>Sorangium comparison.</title>
        <authorList>
            <person name="Zaburannyi N."/>
            <person name="Bunk B."/>
            <person name="Overmann J."/>
            <person name="Mueller R."/>
        </authorList>
    </citation>
    <scope>NUCLEOTIDE SEQUENCE [LARGE SCALE GENOMIC DNA]</scope>
    <source>
        <strain evidence="12 13">So ceGT47</strain>
    </source>
</reference>
<dbReference type="SUPFAM" id="SSF53738">
    <property type="entry name" value="Phosphoglucomutase, first 3 domains"/>
    <property type="match status" value="3"/>
</dbReference>
<evidence type="ECO:0000256" key="6">
    <source>
        <dbReference type="ARBA" id="ARBA00023235"/>
    </source>
</evidence>
<dbReference type="GO" id="GO:0005975">
    <property type="term" value="P:carbohydrate metabolic process"/>
    <property type="evidence" value="ECO:0007669"/>
    <property type="project" value="InterPro"/>
</dbReference>
<evidence type="ECO:0000259" key="9">
    <source>
        <dbReference type="Pfam" id="PF02878"/>
    </source>
</evidence>
<evidence type="ECO:0000259" key="11">
    <source>
        <dbReference type="Pfam" id="PF02880"/>
    </source>
</evidence>
<keyword evidence="3" id="KW-0597">Phosphoprotein</keyword>
<keyword evidence="4 7" id="KW-0479">Metal-binding</keyword>
<comment type="similarity">
    <text evidence="2 7">Belongs to the phosphohexose mutase family.</text>
</comment>
<dbReference type="Pfam" id="PF02880">
    <property type="entry name" value="PGM_PMM_III"/>
    <property type="match status" value="1"/>
</dbReference>
<dbReference type="PRINTS" id="PR00509">
    <property type="entry name" value="PGMPMM"/>
</dbReference>
<evidence type="ECO:0000259" key="8">
    <source>
        <dbReference type="Pfam" id="PF00408"/>
    </source>
</evidence>
<gene>
    <name evidence="12" type="primary">pgm</name>
    <name evidence="12" type="ORF">SOCEGT47_045540</name>
</gene>
<feature type="domain" description="Alpha-D-phosphohexomutase alpha/beta/alpha" evidence="9">
    <location>
        <begin position="53"/>
        <end position="190"/>
    </location>
</feature>
<dbReference type="GO" id="GO:0008973">
    <property type="term" value="F:phosphopentomutase activity"/>
    <property type="evidence" value="ECO:0007669"/>
    <property type="project" value="TreeGrafter"/>
</dbReference>